<dbReference type="OrthoDB" id="6508494at2759"/>
<dbReference type="EMBL" id="CP045894">
    <property type="protein sequence ID" value="QQP55118.1"/>
    <property type="molecule type" value="Genomic_DNA"/>
</dbReference>
<evidence type="ECO:0000313" key="2">
    <source>
        <dbReference type="Proteomes" id="UP000595437"/>
    </source>
</evidence>
<accession>A0A7T8KG43</accession>
<proteinExistence type="predicted"/>
<gene>
    <name evidence="1" type="ORF">FKW44_008199</name>
</gene>
<dbReference type="AlphaFoldDB" id="A0A7T8KG43"/>
<sequence length="56" mass="5852">GKLERHACSTFHANVASLKASIKSQAGNLPAVDDTTACKAFRSLIEAFIAAEGGYI</sequence>
<reference evidence="2" key="1">
    <citation type="submission" date="2021-01" db="EMBL/GenBank/DDBJ databases">
        <title>Caligus Genome Assembly.</title>
        <authorList>
            <person name="Gallardo-Escarate C."/>
        </authorList>
    </citation>
    <scope>NUCLEOTIDE SEQUENCE [LARGE SCALE GENOMIC DNA]</scope>
</reference>
<name>A0A7T8KG43_CALRO</name>
<dbReference type="Proteomes" id="UP000595437">
    <property type="component" value="Chromosome 5"/>
</dbReference>
<keyword evidence="2" id="KW-1185">Reference proteome</keyword>
<protein>
    <submittedName>
        <fullName evidence="1">Uncharacterized protein</fullName>
    </submittedName>
</protein>
<feature type="non-terminal residue" evidence="1">
    <location>
        <position position="1"/>
    </location>
</feature>
<evidence type="ECO:0000313" key="1">
    <source>
        <dbReference type="EMBL" id="QQP55118.1"/>
    </source>
</evidence>
<organism evidence="1 2">
    <name type="scientific">Caligus rogercresseyi</name>
    <name type="common">Sea louse</name>
    <dbReference type="NCBI Taxonomy" id="217165"/>
    <lineage>
        <taxon>Eukaryota</taxon>
        <taxon>Metazoa</taxon>
        <taxon>Ecdysozoa</taxon>
        <taxon>Arthropoda</taxon>
        <taxon>Crustacea</taxon>
        <taxon>Multicrustacea</taxon>
        <taxon>Hexanauplia</taxon>
        <taxon>Copepoda</taxon>
        <taxon>Siphonostomatoida</taxon>
        <taxon>Caligidae</taxon>
        <taxon>Caligus</taxon>
    </lineage>
</organism>